<dbReference type="Proteomes" id="UP001596456">
    <property type="component" value="Unassembled WGS sequence"/>
</dbReference>
<reference evidence="2" key="1">
    <citation type="journal article" date="2019" name="Int. J. Syst. Evol. Microbiol.">
        <title>The Global Catalogue of Microorganisms (GCM) 10K type strain sequencing project: providing services to taxonomists for standard genome sequencing and annotation.</title>
        <authorList>
            <consortium name="The Broad Institute Genomics Platform"/>
            <consortium name="The Broad Institute Genome Sequencing Center for Infectious Disease"/>
            <person name="Wu L."/>
            <person name="Ma J."/>
        </authorList>
    </citation>
    <scope>NUCLEOTIDE SEQUENCE [LARGE SCALE GENOMIC DNA]</scope>
    <source>
        <strain evidence="2">CGMCC 1.16275</strain>
    </source>
</reference>
<dbReference type="EMBL" id="JBHTCM010000004">
    <property type="protein sequence ID" value="MFC7332008.1"/>
    <property type="molecule type" value="Genomic_DNA"/>
</dbReference>
<gene>
    <name evidence="1" type="ORF">ACFQPS_02435</name>
</gene>
<proteinExistence type="predicted"/>
<keyword evidence="2" id="KW-1185">Reference proteome</keyword>
<organism evidence="1 2">
    <name type="scientific">Rhodocista pekingensis</name>
    <dbReference type="NCBI Taxonomy" id="201185"/>
    <lineage>
        <taxon>Bacteria</taxon>
        <taxon>Pseudomonadati</taxon>
        <taxon>Pseudomonadota</taxon>
        <taxon>Alphaproteobacteria</taxon>
        <taxon>Rhodospirillales</taxon>
        <taxon>Azospirillaceae</taxon>
        <taxon>Rhodocista</taxon>
    </lineage>
</organism>
<dbReference type="RefSeq" id="WP_377356145.1">
    <property type="nucleotide sequence ID" value="NZ_JBHTCM010000004.1"/>
</dbReference>
<evidence type="ECO:0000313" key="1">
    <source>
        <dbReference type="EMBL" id="MFC7332008.1"/>
    </source>
</evidence>
<protein>
    <submittedName>
        <fullName evidence="1">Uncharacterized protein</fullName>
    </submittedName>
</protein>
<accession>A0ABW2KRZ9</accession>
<sequence>MAIRTQEEYERAVQEFQGLRDAPADSPDGMRRAELDADIKAFYMQNGDEMRRAKPPR</sequence>
<comment type="caution">
    <text evidence="1">The sequence shown here is derived from an EMBL/GenBank/DDBJ whole genome shotgun (WGS) entry which is preliminary data.</text>
</comment>
<evidence type="ECO:0000313" key="2">
    <source>
        <dbReference type="Proteomes" id="UP001596456"/>
    </source>
</evidence>
<name>A0ABW2KRZ9_9PROT</name>